<organism evidence="5 6">
    <name type="scientific">Nemorincola caseinilytica</name>
    <dbReference type="NCBI Taxonomy" id="2054315"/>
    <lineage>
        <taxon>Bacteria</taxon>
        <taxon>Pseudomonadati</taxon>
        <taxon>Bacteroidota</taxon>
        <taxon>Chitinophagia</taxon>
        <taxon>Chitinophagales</taxon>
        <taxon>Chitinophagaceae</taxon>
        <taxon>Nemorincola</taxon>
    </lineage>
</organism>
<feature type="domain" description="Teneurin NHL" evidence="4">
    <location>
        <begin position="250"/>
        <end position="300"/>
    </location>
</feature>
<dbReference type="EMBL" id="BAABFA010000005">
    <property type="protein sequence ID" value="GAA4461358.1"/>
    <property type="molecule type" value="Genomic_DNA"/>
</dbReference>
<dbReference type="PANTHER" id="PTHR46388:SF2">
    <property type="entry name" value="NHL REPEAT-CONTAINING PROTEIN 2"/>
    <property type="match status" value="1"/>
</dbReference>
<dbReference type="InterPro" id="IPR001258">
    <property type="entry name" value="NHL_repeat"/>
</dbReference>
<gene>
    <name evidence="5" type="ORF">GCM10023093_05870</name>
</gene>
<proteinExistence type="predicted"/>
<evidence type="ECO:0000313" key="6">
    <source>
        <dbReference type="Proteomes" id="UP001500067"/>
    </source>
</evidence>
<dbReference type="SUPFAM" id="SSF63829">
    <property type="entry name" value="Calcium-dependent phosphotriesterase"/>
    <property type="match status" value="2"/>
</dbReference>
<feature type="repeat" description="NHL" evidence="2">
    <location>
        <begin position="260"/>
        <end position="291"/>
    </location>
</feature>
<dbReference type="NCBIfam" id="TIGR04183">
    <property type="entry name" value="Por_Secre_tail"/>
    <property type="match status" value="1"/>
</dbReference>
<evidence type="ECO:0000256" key="2">
    <source>
        <dbReference type="PROSITE-ProRule" id="PRU00504"/>
    </source>
</evidence>
<dbReference type="PANTHER" id="PTHR46388">
    <property type="entry name" value="NHL REPEAT-CONTAINING PROTEIN 2"/>
    <property type="match status" value="1"/>
</dbReference>
<comment type="caution">
    <text evidence="5">The sequence shown here is derived from an EMBL/GenBank/DDBJ whole genome shotgun (WGS) entry which is preliminary data.</text>
</comment>
<evidence type="ECO:0000313" key="5">
    <source>
        <dbReference type="EMBL" id="GAA4461358.1"/>
    </source>
</evidence>
<accession>A0ABP8N4U3</accession>
<keyword evidence="1" id="KW-0677">Repeat</keyword>
<sequence length="433" mass="44499">MFSCATHAQQKIKTIAGTGAGDFGGDGFVSTGGRLHSPRDIKLDASGNVYILDYENFRIRRINAATGIIVTVAGNGVIGYTGDGSIGTSATMWPTGIAVNRNNELYIADGHSNVIRKLNSLGIISTVAGVGGIGTNTGNGGPANAATFGLIHGIAFDTANNLYLADAQHHVVRKIDAAGIISRYAGDDTAGYMGDDGPATTARLDSPYAVVADRAGNVFISDLKAHVVRRVDVTSGIITTYAGNGTAGFSGDGGLAGSAQLSRPAGLAMDTSGNLYIADADNNRIRMVDAAGIITTIIGNGTPGFGGDLWYVTGCNLHTPFGVAVNNTGNIYIADALNQRVRQTYSAVGVADVSKGSELEIYPNPATGKCVLSGLAKDETVTIYDLTGRAISTHTAAGAILDLDITSFAPGTYMLRVATAAGSSRSVARLVKE</sequence>
<feature type="domain" description="Secretion system C-terminal sorting" evidence="3">
    <location>
        <begin position="361"/>
        <end position="423"/>
    </location>
</feature>
<evidence type="ECO:0008006" key="7">
    <source>
        <dbReference type="Google" id="ProtNLM"/>
    </source>
</evidence>
<evidence type="ECO:0000259" key="4">
    <source>
        <dbReference type="Pfam" id="PF25021"/>
    </source>
</evidence>
<name>A0ABP8N4U3_9BACT</name>
<dbReference type="Gene3D" id="2.120.10.30">
    <property type="entry name" value="TolB, C-terminal domain"/>
    <property type="match status" value="3"/>
</dbReference>
<reference evidence="6" key="1">
    <citation type="journal article" date="2019" name="Int. J. Syst. Evol. Microbiol.">
        <title>The Global Catalogue of Microorganisms (GCM) 10K type strain sequencing project: providing services to taxonomists for standard genome sequencing and annotation.</title>
        <authorList>
            <consortium name="The Broad Institute Genomics Platform"/>
            <consortium name="The Broad Institute Genome Sequencing Center for Infectious Disease"/>
            <person name="Wu L."/>
            <person name="Ma J."/>
        </authorList>
    </citation>
    <scope>NUCLEOTIDE SEQUENCE [LARGE SCALE GENOMIC DNA]</scope>
    <source>
        <strain evidence="6">JCM 32105</strain>
    </source>
</reference>
<keyword evidence="6" id="KW-1185">Reference proteome</keyword>
<dbReference type="Pfam" id="PF25021">
    <property type="entry name" value="TEN_NHL"/>
    <property type="match status" value="1"/>
</dbReference>
<dbReference type="Proteomes" id="UP001500067">
    <property type="component" value="Unassembled WGS sequence"/>
</dbReference>
<dbReference type="InterPro" id="IPR026444">
    <property type="entry name" value="Secre_tail"/>
</dbReference>
<dbReference type="InterPro" id="IPR011042">
    <property type="entry name" value="6-blade_b-propeller_TolB-like"/>
</dbReference>
<dbReference type="PROSITE" id="PS51125">
    <property type="entry name" value="NHL"/>
    <property type="match status" value="1"/>
</dbReference>
<dbReference type="InterPro" id="IPR056822">
    <property type="entry name" value="TEN_NHL"/>
</dbReference>
<dbReference type="Pfam" id="PF18962">
    <property type="entry name" value="Por_Secre_tail"/>
    <property type="match status" value="1"/>
</dbReference>
<evidence type="ECO:0000256" key="1">
    <source>
        <dbReference type="ARBA" id="ARBA00022737"/>
    </source>
</evidence>
<protein>
    <recommendedName>
        <fullName evidence="7">Secretion system C-terminal sorting domain-containing protein</fullName>
    </recommendedName>
</protein>
<evidence type="ECO:0000259" key="3">
    <source>
        <dbReference type="Pfam" id="PF18962"/>
    </source>
</evidence>